<evidence type="ECO:0000256" key="7">
    <source>
        <dbReference type="ARBA" id="ARBA00023065"/>
    </source>
</evidence>
<accession>A0AAD3TE21</accession>
<dbReference type="InterPro" id="IPR045122">
    <property type="entry name" value="Csc1-like"/>
</dbReference>
<feature type="transmembrane region" description="Helical" evidence="12">
    <location>
        <begin position="358"/>
        <end position="378"/>
    </location>
</feature>
<dbReference type="AlphaFoldDB" id="A0AAD3TE21"/>
<evidence type="ECO:0000313" key="16">
    <source>
        <dbReference type="EMBL" id="GMH27594.1"/>
    </source>
</evidence>
<evidence type="ECO:0000259" key="15">
    <source>
        <dbReference type="Pfam" id="PF14703"/>
    </source>
</evidence>
<dbReference type="GO" id="GO:0005227">
    <property type="term" value="F:calcium-activated cation channel activity"/>
    <property type="evidence" value="ECO:0007669"/>
    <property type="project" value="InterPro"/>
</dbReference>
<evidence type="ECO:0000256" key="1">
    <source>
        <dbReference type="ARBA" id="ARBA00004141"/>
    </source>
</evidence>
<evidence type="ECO:0000256" key="12">
    <source>
        <dbReference type="SAM" id="Phobius"/>
    </source>
</evidence>
<comment type="subcellular location">
    <subcellularLocation>
        <location evidence="1">Membrane</location>
        <topology evidence="1">Multi-pass membrane protein</topology>
    </subcellularLocation>
</comment>
<evidence type="ECO:0000256" key="2">
    <source>
        <dbReference type="ARBA" id="ARBA00007779"/>
    </source>
</evidence>
<evidence type="ECO:0000259" key="13">
    <source>
        <dbReference type="Pfam" id="PF02714"/>
    </source>
</evidence>
<feature type="domain" description="CSC1/OSCA1-like cytosolic" evidence="15">
    <location>
        <begin position="189"/>
        <end position="344"/>
    </location>
</feature>
<keyword evidence="6 12" id="KW-1133">Transmembrane helix</keyword>
<feature type="transmembrane region" description="Helical" evidence="12">
    <location>
        <begin position="6"/>
        <end position="27"/>
    </location>
</feature>
<dbReference type="InterPro" id="IPR032880">
    <property type="entry name" value="CSC1/OSCA1-like_N"/>
</dbReference>
<keyword evidence="3" id="KW-0813">Transport</keyword>
<evidence type="ECO:0000256" key="11">
    <source>
        <dbReference type="SAM" id="MobiDB-lite"/>
    </source>
</evidence>
<name>A0AAD3TE21_NEPGR</name>
<keyword evidence="5" id="KW-0106">Calcium</keyword>
<keyword evidence="9" id="KW-0407">Ion channel</keyword>
<evidence type="ECO:0000259" key="14">
    <source>
        <dbReference type="Pfam" id="PF13967"/>
    </source>
</evidence>
<dbReference type="GO" id="GO:0005886">
    <property type="term" value="C:plasma membrane"/>
    <property type="evidence" value="ECO:0007669"/>
    <property type="project" value="TreeGrafter"/>
</dbReference>
<dbReference type="Pfam" id="PF13967">
    <property type="entry name" value="RSN1_TM"/>
    <property type="match status" value="1"/>
</dbReference>
<evidence type="ECO:0008006" key="18">
    <source>
        <dbReference type="Google" id="ProtNLM"/>
    </source>
</evidence>
<evidence type="ECO:0000256" key="8">
    <source>
        <dbReference type="ARBA" id="ARBA00023136"/>
    </source>
</evidence>
<evidence type="ECO:0000313" key="17">
    <source>
        <dbReference type="Proteomes" id="UP001279734"/>
    </source>
</evidence>
<protein>
    <recommendedName>
        <fullName evidence="18">CSC1-like protein HYP1</fullName>
    </recommendedName>
</protein>
<feature type="transmembrane region" description="Helical" evidence="12">
    <location>
        <begin position="450"/>
        <end position="473"/>
    </location>
</feature>
<evidence type="ECO:0000256" key="10">
    <source>
        <dbReference type="SAM" id="Coils"/>
    </source>
</evidence>
<keyword evidence="8 12" id="KW-0472">Membrane</keyword>
<gene>
    <name evidence="16" type="ORF">Nepgr_029437</name>
</gene>
<feature type="transmembrane region" description="Helical" evidence="12">
    <location>
        <begin position="390"/>
        <end position="411"/>
    </location>
</feature>
<feature type="transmembrane region" description="Helical" evidence="12">
    <location>
        <begin position="606"/>
        <end position="625"/>
    </location>
</feature>
<keyword evidence="17" id="KW-1185">Reference proteome</keyword>
<evidence type="ECO:0000256" key="5">
    <source>
        <dbReference type="ARBA" id="ARBA00022837"/>
    </source>
</evidence>
<evidence type="ECO:0000256" key="4">
    <source>
        <dbReference type="ARBA" id="ARBA00022692"/>
    </source>
</evidence>
<keyword evidence="10" id="KW-0175">Coiled coil</keyword>
<dbReference type="Proteomes" id="UP001279734">
    <property type="component" value="Unassembled WGS sequence"/>
</dbReference>
<dbReference type="Pfam" id="PF02714">
    <property type="entry name" value="RSN1_7TM"/>
    <property type="match status" value="1"/>
</dbReference>
<feature type="region of interest" description="Disordered" evidence="11">
    <location>
        <begin position="698"/>
        <end position="718"/>
    </location>
</feature>
<organism evidence="16 17">
    <name type="scientific">Nepenthes gracilis</name>
    <name type="common">Slender pitcher plant</name>
    <dbReference type="NCBI Taxonomy" id="150966"/>
    <lineage>
        <taxon>Eukaryota</taxon>
        <taxon>Viridiplantae</taxon>
        <taxon>Streptophyta</taxon>
        <taxon>Embryophyta</taxon>
        <taxon>Tracheophyta</taxon>
        <taxon>Spermatophyta</taxon>
        <taxon>Magnoliopsida</taxon>
        <taxon>eudicotyledons</taxon>
        <taxon>Gunneridae</taxon>
        <taxon>Pentapetalae</taxon>
        <taxon>Caryophyllales</taxon>
        <taxon>Nepenthaceae</taxon>
        <taxon>Nepenthes</taxon>
    </lineage>
</organism>
<comment type="similarity">
    <text evidence="2">Belongs to the CSC1 (TC 1.A.17) family.</text>
</comment>
<feature type="domain" description="CSC1/OSCA1-like 7TM region" evidence="13">
    <location>
        <begin position="358"/>
        <end position="626"/>
    </location>
</feature>
<comment type="caution">
    <text evidence="16">The sequence shown here is derived from an EMBL/GenBank/DDBJ whole genome shotgun (WGS) entry which is preliminary data.</text>
</comment>
<evidence type="ECO:0000256" key="6">
    <source>
        <dbReference type="ARBA" id="ARBA00022989"/>
    </source>
</evidence>
<feature type="coiled-coil region" evidence="10">
    <location>
        <begin position="233"/>
        <end position="295"/>
    </location>
</feature>
<keyword evidence="4 12" id="KW-0812">Transmembrane</keyword>
<evidence type="ECO:0000256" key="9">
    <source>
        <dbReference type="ARBA" id="ARBA00023303"/>
    </source>
</evidence>
<feature type="transmembrane region" description="Helical" evidence="12">
    <location>
        <begin position="86"/>
        <end position="110"/>
    </location>
</feature>
<proteinExistence type="inferred from homology"/>
<feature type="domain" description="CSC1/OSCA1-like N-terminal transmembrane" evidence="14">
    <location>
        <begin position="5"/>
        <end position="168"/>
    </location>
</feature>
<keyword evidence="7" id="KW-0406">Ion transport</keyword>
<dbReference type="InterPro" id="IPR003864">
    <property type="entry name" value="CSC1/OSCA1-like_7TM"/>
</dbReference>
<feature type="transmembrane region" description="Helical" evidence="12">
    <location>
        <begin position="147"/>
        <end position="166"/>
    </location>
</feature>
<evidence type="ECO:0000256" key="3">
    <source>
        <dbReference type="ARBA" id="ARBA00022448"/>
    </source>
</evidence>
<feature type="transmembrane region" description="Helical" evidence="12">
    <location>
        <begin position="553"/>
        <end position="585"/>
    </location>
</feature>
<dbReference type="EMBL" id="BSYO01000033">
    <property type="protein sequence ID" value="GMH27594.1"/>
    <property type="molecule type" value="Genomic_DNA"/>
</dbReference>
<dbReference type="PANTHER" id="PTHR13018:SF104">
    <property type="entry name" value="ERD (EARLY-RESPONSIVE TO DEHYDRATION STRESS) FAMILY PROTEIN"/>
    <property type="match status" value="1"/>
</dbReference>
<sequence length="718" mass="81705">MIVSALLTSVGINSGLCILFFTLYSTLRRQPPNFHVYAPRLLAEKRIKESGYFHLERLLPSPGWIRRAWELSEDDLLSISGLDAVVFMRIIIFSLRVFAFAGIIGVFVLLPVNCSGNQLAEFNIANISSDSLDIFTISNVNDGSKRLWIHFCAVYLVTAFVCYLLYYEYNYVSSKRIAYFFSSKPQPHQFTLLISGIPVPPGGSVSETVDSFFTEYHPSTYLSHVVVRSTNKLRRLINDANKLYRRLMHLQAEPTWAKTKRDGFLGLSGRKIDLVDHYEKKLEDIEENLRTEREASLAGDEMRAAFVFFKSRYGAAVASHVQQSENPTYWITEQAPEPHDVYWPFFHSSFFRRWISEVVVVVVCILLTVLFLIPVVIVQGLTNLNQLETLFPFLKSILSLTIVSEIVTGYLPSLILQLFLKLVPPVMVFLSSIQGHVSHSRIQKSACIKFLWFTIWNIFFANVLSGSILNQLALFLDLKNIPSKLAVAVPAQASFFIAYVVTSGWTSTSSELFRIIPFIGSLLQKCCCCCNVKNTTDEFEVPPIPYHVDVPRLIFFGLLGITYFFLAPLILPFLLIYFCLAYIIFRNQFLNVYEPKFESAGRFWPIVHNSMIFSLVLMHVLAIGIFTLKELALASTLIVPLPILTLLFNEYCQKRFLPNFIGYAAESLIKKDREDINNPSMTEFFGELVTTYRPPALSPQQFSNRDSHNAPLLTHSDA</sequence>
<dbReference type="PANTHER" id="PTHR13018">
    <property type="entry name" value="PROBABLE MEMBRANE PROTEIN DUF221-RELATED"/>
    <property type="match status" value="1"/>
</dbReference>
<reference evidence="16" key="1">
    <citation type="submission" date="2023-05" db="EMBL/GenBank/DDBJ databases">
        <title>Nepenthes gracilis genome sequencing.</title>
        <authorList>
            <person name="Fukushima K."/>
        </authorList>
    </citation>
    <scope>NUCLEOTIDE SEQUENCE</scope>
    <source>
        <strain evidence="16">SING2019-196</strain>
    </source>
</reference>
<dbReference type="InterPro" id="IPR027815">
    <property type="entry name" value="CSC1/OSCA1-like_cyt"/>
</dbReference>
<dbReference type="Pfam" id="PF14703">
    <property type="entry name" value="PHM7_cyt"/>
    <property type="match status" value="1"/>
</dbReference>
<feature type="transmembrane region" description="Helical" evidence="12">
    <location>
        <begin position="631"/>
        <end position="648"/>
    </location>
</feature>